<feature type="transmembrane region" description="Helical" evidence="12">
    <location>
        <begin position="7"/>
        <end position="24"/>
    </location>
</feature>
<evidence type="ECO:0000256" key="1">
    <source>
        <dbReference type="ARBA" id="ARBA00000085"/>
    </source>
</evidence>
<dbReference type="InterPro" id="IPR005467">
    <property type="entry name" value="His_kinase_dom"/>
</dbReference>
<protein>
    <recommendedName>
        <fullName evidence="3">histidine kinase</fullName>
        <ecNumber evidence="3">2.7.13.3</ecNumber>
    </recommendedName>
</protein>
<evidence type="ECO:0000256" key="10">
    <source>
        <dbReference type="ARBA" id="ARBA00023012"/>
    </source>
</evidence>
<dbReference type="InterPro" id="IPR010559">
    <property type="entry name" value="Sig_transdc_His_kin_internal"/>
</dbReference>
<dbReference type="InterPro" id="IPR003660">
    <property type="entry name" value="HAMP_dom"/>
</dbReference>
<dbReference type="AlphaFoldDB" id="A0A1G6LE24"/>
<dbReference type="GO" id="GO:0005886">
    <property type="term" value="C:plasma membrane"/>
    <property type="evidence" value="ECO:0007669"/>
    <property type="project" value="UniProtKB-SubCell"/>
</dbReference>
<reference evidence="16" key="1">
    <citation type="submission" date="2016-09" db="EMBL/GenBank/DDBJ databases">
        <authorList>
            <person name="Varghese N."/>
            <person name="Submissions S."/>
        </authorList>
    </citation>
    <scope>NUCLEOTIDE SEQUENCE [LARGE SCALE GENOMIC DNA]</scope>
    <source>
        <strain evidence="16">S5</strain>
    </source>
</reference>
<dbReference type="RefSeq" id="WP_090796420.1">
    <property type="nucleotide sequence ID" value="NZ_FMYI01000008.1"/>
</dbReference>
<sequence length="482" mass="54788">MKLRTKLLIYFFAIITLAGGVYVLQHRTNEQVFQLYEDNLDLFLQLNQVSNQAHETYDSMHLYALESDRSQYLNYVSERERLEEMITWVNDLIDTLPYSFELENYRHMLISLNEELALAETGVVSNNVQTYSRHLNEAETIVQYIDEMTLTLIDHELNEYEEIFQLSDAKVTTVQQAGIALIVFVLSTGFLIAYWFTYRSTSTIEKMTESAKEIALGEFDGPDVKTKVKDELWFLSETFNDMKRNVQQNVAAIEEKSRLSRLLKEAELKSLQNQMNPHFLFNTLNTISRLAYIEGAKESSELMNSVSKLLRYNLRDIERPTTLGNELEAIQDYLLIQETRFGDRLSVQIDIDESCLDIPIPALTLQPLIENAFIHGTEGMVEGAKIVVSVEETDGDVYISVSDNGKGMSTDTIESVYQKAQEGAVTATEGKGHSTGIGLPNVMARLNHVMPDAYFEIKSTEGKGTVITIIIPKTIQDKESES</sequence>
<gene>
    <name evidence="15" type="ORF">SAMN05421734_10850</name>
</gene>
<dbReference type="SMART" id="SM00387">
    <property type="entry name" value="HATPase_c"/>
    <property type="match status" value="1"/>
</dbReference>
<keyword evidence="6" id="KW-0808">Transferase</keyword>
<dbReference type="InterPro" id="IPR050640">
    <property type="entry name" value="Bact_2-comp_sensor_kinase"/>
</dbReference>
<evidence type="ECO:0000256" key="6">
    <source>
        <dbReference type="ARBA" id="ARBA00022679"/>
    </source>
</evidence>
<evidence type="ECO:0000256" key="7">
    <source>
        <dbReference type="ARBA" id="ARBA00022741"/>
    </source>
</evidence>
<comment type="catalytic activity">
    <reaction evidence="1">
        <text>ATP + protein L-histidine = ADP + protein N-phospho-L-histidine.</text>
        <dbReference type="EC" id="2.7.13.3"/>
    </reaction>
</comment>
<dbReference type="PANTHER" id="PTHR34220">
    <property type="entry name" value="SENSOR HISTIDINE KINASE YPDA"/>
    <property type="match status" value="1"/>
</dbReference>
<feature type="transmembrane region" description="Helical" evidence="12">
    <location>
        <begin position="177"/>
        <end position="197"/>
    </location>
</feature>
<evidence type="ECO:0000256" key="4">
    <source>
        <dbReference type="ARBA" id="ARBA00022475"/>
    </source>
</evidence>
<dbReference type="Pfam" id="PF06580">
    <property type="entry name" value="His_kinase"/>
    <property type="match status" value="1"/>
</dbReference>
<keyword evidence="12" id="KW-0812">Transmembrane</keyword>
<keyword evidence="8" id="KW-0418">Kinase</keyword>
<keyword evidence="7" id="KW-0547">Nucleotide-binding</keyword>
<dbReference type="Gene3D" id="3.30.565.10">
    <property type="entry name" value="Histidine kinase-like ATPase, C-terminal domain"/>
    <property type="match status" value="1"/>
</dbReference>
<name>A0A1G6LE24_9BACI</name>
<dbReference type="EMBL" id="FMYI01000008">
    <property type="protein sequence ID" value="SDC41443.1"/>
    <property type="molecule type" value="Genomic_DNA"/>
</dbReference>
<keyword evidence="16" id="KW-1185">Reference proteome</keyword>
<keyword evidence="12" id="KW-1133">Transmembrane helix</keyword>
<evidence type="ECO:0000256" key="12">
    <source>
        <dbReference type="SAM" id="Phobius"/>
    </source>
</evidence>
<dbReference type="PROSITE" id="PS50109">
    <property type="entry name" value="HIS_KIN"/>
    <property type="match status" value="1"/>
</dbReference>
<evidence type="ECO:0000256" key="9">
    <source>
        <dbReference type="ARBA" id="ARBA00022840"/>
    </source>
</evidence>
<evidence type="ECO:0000259" key="13">
    <source>
        <dbReference type="PROSITE" id="PS50109"/>
    </source>
</evidence>
<dbReference type="PROSITE" id="PS50885">
    <property type="entry name" value="HAMP"/>
    <property type="match status" value="1"/>
</dbReference>
<proteinExistence type="predicted"/>
<feature type="domain" description="Histidine kinase" evidence="13">
    <location>
        <begin position="275"/>
        <end position="475"/>
    </location>
</feature>
<keyword evidence="9" id="KW-0067">ATP-binding</keyword>
<evidence type="ECO:0000256" key="5">
    <source>
        <dbReference type="ARBA" id="ARBA00022553"/>
    </source>
</evidence>
<dbReference type="SUPFAM" id="SSF55874">
    <property type="entry name" value="ATPase domain of HSP90 chaperone/DNA topoisomerase II/histidine kinase"/>
    <property type="match status" value="1"/>
</dbReference>
<evidence type="ECO:0000313" key="16">
    <source>
        <dbReference type="Proteomes" id="UP000242949"/>
    </source>
</evidence>
<dbReference type="CDD" id="cd06225">
    <property type="entry name" value="HAMP"/>
    <property type="match status" value="1"/>
</dbReference>
<evidence type="ECO:0000256" key="8">
    <source>
        <dbReference type="ARBA" id="ARBA00022777"/>
    </source>
</evidence>
<comment type="subcellular location">
    <subcellularLocation>
        <location evidence="2">Cell membrane</location>
        <topology evidence="2">Multi-pass membrane protein</topology>
    </subcellularLocation>
</comment>
<dbReference type="InterPro" id="IPR003594">
    <property type="entry name" value="HATPase_dom"/>
</dbReference>
<keyword evidence="10" id="KW-0902">Two-component regulatory system</keyword>
<evidence type="ECO:0000313" key="15">
    <source>
        <dbReference type="EMBL" id="SDC41443.1"/>
    </source>
</evidence>
<dbReference type="EC" id="2.7.13.3" evidence="3"/>
<feature type="domain" description="HAMP" evidence="14">
    <location>
        <begin position="198"/>
        <end position="251"/>
    </location>
</feature>
<keyword evidence="11 12" id="KW-0472">Membrane</keyword>
<evidence type="ECO:0000256" key="3">
    <source>
        <dbReference type="ARBA" id="ARBA00012438"/>
    </source>
</evidence>
<evidence type="ECO:0000256" key="2">
    <source>
        <dbReference type="ARBA" id="ARBA00004651"/>
    </source>
</evidence>
<accession>A0A1G6LE24</accession>
<dbReference type="InterPro" id="IPR036890">
    <property type="entry name" value="HATPase_C_sf"/>
</dbReference>
<keyword evidence="5" id="KW-0597">Phosphoprotein</keyword>
<dbReference type="STRING" id="1612202.SAMN05421734_10850"/>
<dbReference type="Gene3D" id="6.10.340.10">
    <property type="match status" value="1"/>
</dbReference>
<dbReference type="PANTHER" id="PTHR34220:SF7">
    <property type="entry name" value="SENSOR HISTIDINE KINASE YPDA"/>
    <property type="match status" value="1"/>
</dbReference>
<dbReference type="GO" id="GO:0000155">
    <property type="term" value="F:phosphorelay sensor kinase activity"/>
    <property type="evidence" value="ECO:0007669"/>
    <property type="project" value="InterPro"/>
</dbReference>
<dbReference type="OrthoDB" id="9776552at2"/>
<dbReference type="GO" id="GO:0005524">
    <property type="term" value="F:ATP binding"/>
    <property type="evidence" value="ECO:0007669"/>
    <property type="project" value="UniProtKB-KW"/>
</dbReference>
<dbReference type="Proteomes" id="UP000242949">
    <property type="component" value="Unassembled WGS sequence"/>
</dbReference>
<organism evidence="15 16">
    <name type="scientific">Pelagirhabdus alkalitolerans</name>
    <dbReference type="NCBI Taxonomy" id="1612202"/>
    <lineage>
        <taxon>Bacteria</taxon>
        <taxon>Bacillati</taxon>
        <taxon>Bacillota</taxon>
        <taxon>Bacilli</taxon>
        <taxon>Bacillales</taxon>
        <taxon>Bacillaceae</taxon>
        <taxon>Pelagirhabdus</taxon>
    </lineage>
</organism>
<evidence type="ECO:0000259" key="14">
    <source>
        <dbReference type="PROSITE" id="PS50885"/>
    </source>
</evidence>
<keyword evidence="4" id="KW-1003">Cell membrane</keyword>
<evidence type="ECO:0000256" key="11">
    <source>
        <dbReference type="ARBA" id="ARBA00023136"/>
    </source>
</evidence>
<dbReference type="Pfam" id="PF02518">
    <property type="entry name" value="HATPase_c"/>
    <property type="match status" value="1"/>
</dbReference>